<dbReference type="GO" id="GO:1990281">
    <property type="term" value="C:efflux pump complex"/>
    <property type="evidence" value="ECO:0007669"/>
    <property type="project" value="TreeGrafter"/>
</dbReference>
<dbReference type="EMBL" id="QAAA01000016">
    <property type="protein sequence ID" value="PTN01153.1"/>
    <property type="molecule type" value="Genomic_DNA"/>
</dbReference>
<evidence type="ECO:0000259" key="3">
    <source>
        <dbReference type="Pfam" id="PF25954"/>
    </source>
</evidence>
<feature type="coiled-coil region" evidence="2">
    <location>
        <begin position="116"/>
        <end position="188"/>
    </location>
</feature>
<keyword evidence="5" id="KW-1185">Reference proteome</keyword>
<protein>
    <submittedName>
        <fullName evidence="4">Multidrug efflux system membrane fusion protein</fullName>
    </submittedName>
</protein>
<dbReference type="Gene3D" id="2.40.50.100">
    <property type="match status" value="1"/>
</dbReference>
<dbReference type="Gene3D" id="2.40.30.170">
    <property type="match status" value="1"/>
</dbReference>
<proteinExistence type="inferred from homology"/>
<comment type="similarity">
    <text evidence="1">Belongs to the membrane fusion protein (MFP) (TC 8.A.1) family.</text>
</comment>
<dbReference type="GO" id="GO:0015562">
    <property type="term" value="F:efflux transmembrane transporter activity"/>
    <property type="evidence" value="ECO:0007669"/>
    <property type="project" value="TreeGrafter"/>
</dbReference>
<dbReference type="Pfam" id="PF25954">
    <property type="entry name" value="Beta-barrel_RND_2"/>
    <property type="match status" value="1"/>
</dbReference>
<dbReference type="InterPro" id="IPR058792">
    <property type="entry name" value="Beta-barrel_RND_2"/>
</dbReference>
<gene>
    <name evidence="4" type="ORF">C8N32_11626</name>
</gene>
<dbReference type="OrthoDB" id="9806939at2"/>
<dbReference type="RefSeq" id="WP_107893161.1">
    <property type="nucleotide sequence ID" value="NZ_NHSI01000026.1"/>
</dbReference>
<accession>A0A2T5BQ13</accession>
<dbReference type="InterPro" id="IPR006143">
    <property type="entry name" value="RND_pump_MFP"/>
</dbReference>
<dbReference type="Gene3D" id="2.40.420.20">
    <property type="match status" value="1"/>
</dbReference>
<reference evidence="4 5" key="1">
    <citation type="submission" date="2018-04" db="EMBL/GenBank/DDBJ databases">
        <title>Genomic Encyclopedia of Archaeal and Bacterial Type Strains, Phase II (KMG-II): from individual species to whole genera.</title>
        <authorList>
            <person name="Goeker M."/>
        </authorList>
    </citation>
    <scope>NUCLEOTIDE SEQUENCE [LARGE SCALE GENOMIC DNA]</scope>
    <source>
        <strain evidence="4 5">DSM 18064</strain>
    </source>
</reference>
<comment type="caution">
    <text evidence="4">The sequence shown here is derived from an EMBL/GenBank/DDBJ whole genome shotgun (WGS) entry which is preliminary data.</text>
</comment>
<evidence type="ECO:0000313" key="5">
    <source>
        <dbReference type="Proteomes" id="UP000243859"/>
    </source>
</evidence>
<sequence>MRKIPMLTALTVLAVLYLMVMQRDLVMAVAGAEPPAPKPPAEPRAGAQIPVVALQSQAQTVREALRVRGQTEAARSVEIRAETAGQVISEPLRKGSFVKAGDPLCRLDPGTRDARLAEAEANVSGARATLAEARINDIAARELSKEGFASQTRIAATAAALERAQAALRSAEAAMAAARREVENLTIAAPFDGLLETDAAELGSLMQNGGLCATLIQLDPVRLVGYVPETEVAKVETGAFVAARLSTGDEVTGRIGFIGRSADPVTRTFRVEAEIPNPDLTLRDGQTVEMTISAPGQTAHLLPQSALTIDDDGRMGVRLVRGGLARFAPVRILHDTAEGIWLSGLPDSVQVIVVGQEFVTDGVPVSVSLREAAR</sequence>
<name>A0A2T5BQ13_9RHOB</name>
<dbReference type="Gene3D" id="1.10.287.470">
    <property type="entry name" value="Helix hairpin bin"/>
    <property type="match status" value="1"/>
</dbReference>
<organism evidence="4 5">
    <name type="scientific">Rhodovulum imhoffii</name>
    <dbReference type="NCBI Taxonomy" id="365340"/>
    <lineage>
        <taxon>Bacteria</taxon>
        <taxon>Pseudomonadati</taxon>
        <taxon>Pseudomonadota</taxon>
        <taxon>Alphaproteobacteria</taxon>
        <taxon>Rhodobacterales</taxon>
        <taxon>Paracoccaceae</taxon>
        <taxon>Rhodovulum</taxon>
    </lineage>
</organism>
<dbReference type="NCBIfam" id="TIGR01730">
    <property type="entry name" value="RND_mfp"/>
    <property type="match status" value="1"/>
</dbReference>
<dbReference type="PANTHER" id="PTHR30469">
    <property type="entry name" value="MULTIDRUG RESISTANCE PROTEIN MDTA"/>
    <property type="match status" value="1"/>
</dbReference>
<feature type="domain" description="CusB-like beta-barrel" evidence="3">
    <location>
        <begin position="225"/>
        <end position="294"/>
    </location>
</feature>
<dbReference type="AlphaFoldDB" id="A0A2T5BQ13"/>
<dbReference type="Proteomes" id="UP000243859">
    <property type="component" value="Unassembled WGS sequence"/>
</dbReference>
<dbReference type="PANTHER" id="PTHR30469:SF29">
    <property type="entry name" value="BLR2860 PROTEIN"/>
    <property type="match status" value="1"/>
</dbReference>
<keyword evidence="2" id="KW-0175">Coiled coil</keyword>
<dbReference type="SUPFAM" id="SSF111369">
    <property type="entry name" value="HlyD-like secretion proteins"/>
    <property type="match status" value="1"/>
</dbReference>
<evidence type="ECO:0000256" key="2">
    <source>
        <dbReference type="SAM" id="Coils"/>
    </source>
</evidence>
<evidence type="ECO:0000256" key="1">
    <source>
        <dbReference type="ARBA" id="ARBA00009477"/>
    </source>
</evidence>
<evidence type="ECO:0000313" key="4">
    <source>
        <dbReference type="EMBL" id="PTN01153.1"/>
    </source>
</evidence>